<dbReference type="Proteomes" id="UP000887116">
    <property type="component" value="Unassembled WGS sequence"/>
</dbReference>
<dbReference type="AlphaFoldDB" id="A0A8X6KS61"/>
<keyword evidence="3" id="KW-1185">Reference proteome</keyword>
<dbReference type="OrthoDB" id="6500668at2759"/>
<feature type="region of interest" description="Disordered" evidence="1">
    <location>
        <begin position="81"/>
        <end position="109"/>
    </location>
</feature>
<evidence type="ECO:0000256" key="1">
    <source>
        <dbReference type="SAM" id="MobiDB-lite"/>
    </source>
</evidence>
<organism evidence="2 3">
    <name type="scientific">Trichonephila clavata</name>
    <name type="common">Joro spider</name>
    <name type="synonym">Nephila clavata</name>
    <dbReference type="NCBI Taxonomy" id="2740835"/>
    <lineage>
        <taxon>Eukaryota</taxon>
        <taxon>Metazoa</taxon>
        <taxon>Ecdysozoa</taxon>
        <taxon>Arthropoda</taxon>
        <taxon>Chelicerata</taxon>
        <taxon>Arachnida</taxon>
        <taxon>Araneae</taxon>
        <taxon>Araneomorphae</taxon>
        <taxon>Entelegynae</taxon>
        <taxon>Araneoidea</taxon>
        <taxon>Nephilidae</taxon>
        <taxon>Trichonephila</taxon>
    </lineage>
</organism>
<name>A0A8X6KS61_TRICU</name>
<evidence type="ECO:0000313" key="3">
    <source>
        <dbReference type="Proteomes" id="UP000887116"/>
    </source>
</evidence>
<evidence type="ECO:0000313" key="2">
    <source>
        <dbReference type="EMBL" id="GFQ83089.1"/>
    </source>
</evidence>
<dbReference type="GO" id="GO:0071897">
    <property type="term" value="P:DNA biosynthetic process"/>
    <property type="evidence" value="ECO:0007669"/>
    <property type="project" value="UniProtKB-ARBA"/>
</dbReference>
<protein>
    <submittedName>
        <fullName evidence="2">Uncharacterized protein</fullName>
    </submittedName>
</protein>
<accession>A0A8X6KS61</accession>
<reference evidence="2" key="1">
    <citation type="submission" date="2020-07" db="EMBL/GenBank/DDBJ databases">
        <title>Multicomponent nature underlies the extraordinary mechanical properties of spider dragline silk.</title>
        <authorList>
            <person name="Kono N."/>
            <person name="Nakamura H."/>
            <person name="Mori M."/>
            <person name="Yoshida Y."/>
            <person name="Ohtoshi R."/>
            <person name="Malay A.D."/>
            <person name="Moran D.A.P."/>
            <person name="Tomita M."/>
            <person name="Numata K."/>
            <person name="Arakawa K."/>
        </authorList>
    </citation>
    <scope>NUCLEOTIDE SEQUENCE</scope>
</reference>
<dbReference type="EMBL" id="BMAO01012662">
    <property type="protein sequence ID" value="GFQ83089.1"/>
    <property type="molecule type" value="Genomic_DNA"/>
</dbReference>
<dbReference type="SUPFAM" id="SSF56672">
    <property type="entry name" value="DNA/RNA polymerases"/>
    <property type="match status" value="1"/>
</dbReference>
<comment type="caution">
    <text evidence="2">The sequence shown here is derived from an EMBL/GenBank/DDBJ whole genome shotgun (WGS) entry which is preliminary data.</text>
</comment>
<gene>
    <name evidence="2" type="primary">AVEN_266140_1</name>
    <name evidence="2" type="ORF">TNCT_473411</name>
</gene>
<dbReference type="InterPro" id="IPR043502">
    <property type="entry name" value="DNA/RNA_pol_sf"/>
</dbReference>
<sequence>MGNVKETTIHSVRTILGSSVYHTLLGITNFPSITKLPNPEQSVKHITLHYIETIGSPVTAKPRRSAPDRLKIARVEFKNMIRLGHMRPSRSNSTSPHGARKRNNQVAAR</sequence>
<proteinExistence type="predicted"/>